<organism evidence="2 3">
    <name type="scientific">Purpureocillium lavendulum</name>
    <dbReference type="NCBI Taxonomy" id="1247861"/>
    <lineage>
        <taxon>Eukaryota</taxon>
        <taxon>Fungi</taxon>
        <taxon>Dikarya</taxon>
        <taxon>Ascomycota</taxon>
        <taxon>Pezizomycotina</taxon>
        <taxon>Sordariomycetes</taxon>
        <taxon>Hypocreomycetidae</taxon>
        <taxon>Hypocreales</taxon>
        <taxon>Ophiocordycipitaceae</taxon>
        <taxon>Purpureocillium</taxon>
    </lineage>
</organism>
<feature type="region of interest" description="Disordered" evidence="1">
    <location>
        <begin position="1145"/>
        <end position="1219"/>
    </location>
</feature>
<gene>
    <name evidence="2" type="ORF">O9K51_03049</name>
</gene>
<dbReference type="AlphaFoldDB" id="A0AB34G049"/>
<name>A0AB34G049_9HYPO</name>
<feature type="compositionally biased region" description="Low complexity" evidence="1">
    <location>
        <begin position="77"/>
        <end position="89"/>
    </location>
</feature>
<reference evidence="2" key="1">
    <citation type="submission" date="2023-01" db="EMBL/GenBank/DDBJ databases">
        <title>The growth and conidiation of Purpureocillium lavendulum are regulated by nitrogen source and histone H3K14 acetylation.</title>
        <authorList>
            <person name="Tang P."/>
            <person name="Han J."/>
            <person name="Zhang C."/>
            <person name="Tang P."/>
            <person name="Qi F."/>
            <person name="Zhang K."/>
            <person name="Liang L."/>
        </authorList>
    </citation>
    <scope>NUCLEOTIDE SEQUENCE</scope>
    <source>
        <strain evidence="2">YMF1.00683</strain>
    </source>
</reference>
<protein>
    <submittedName>
        <fullName evidence="2">Pentatricopeptide repeat protein</fullName>
    </submittedName>
</protein>
<feature type="compositionally biased region" description="Low complexity" evidence="1">
    <location>
        <begin position="1145"/>
        <end position="1167"/>
    </location>
</feature>
<feature type="compositionally biased region" description="Acidic residues" evidence="1">
    <location>
        <begin position="835"/>
        <end position="851"/>
    </location>
</feature>
<feature type="compositionally biased region" description="Basic and acidic residues" evidence="1">
    <location>
        <begin position="58"/>
        <end position="67"/>
    </location>
</feature>
<evidence type="ECO:0000256" key="1">
    <source>
        <dbReference type="SAM" id="MobiDB-lite"/>
    </source>
</evidence>
<dbReference type="Proteomes" id="UP001163105">
    <property type="component" value="Unassembled WGS sequence"/>
</dbReference>
<feature type="region of interest" description="Disordered" evidence="1">
    <location>
        <begin position="514"/>
        <end position="538"/>
    </location>
</feature>
<sequence length="1219" mass="127019">MLRKSMELRLLRNGSTRKAWTTSSRIRQIPSHSTPVGHAVVRRRRSLTSAFQTVKTRCSRDKLRESDDSGTIKPARSSGASKESSLKSGNVPPVATSPPRLDVLSELPSDGLQRSSTFRASLEKAVEDINIKYGTTRLPENGAEDTSNAEAVAATRPPAFHARTNFQPRYRLPQVVTVPVARTQPTVGELNGSPCPSNLTSNVAGSPLSDFRIDEILGHALDEDTVPSLSDDIGSVVHRFFASSRRGLGSTDSSGYDDPILAREENWSEAVLCNIGCLIILDGRFALAGRGEVRLELLTVGVEGLDLAIDLGADGPQLAQVLFGEHLLVDDLVEGAEHEAGERDDLALVVVQGALVLLVGGAGLVFEVVVVDLFVRLPEAGEGRGDLDSVSVLGGGHGVVSSLLGLGAEVEVADEGDAQEEAQGVDVGDGAETGRHGVEDGVGILDGVGVDVVADARLHGDAEGLGAEVLVGHDVEDGGGVGAGLCDLEHAEHAQPVVAVRDDAVVADHEVPVLDADGGELGGGERREDEGERVAPGDGVDGLGGCGQVFGRARHGNVAHVRVLEGVLGGGERLGEVGDAHGLLQQVEHLALIVAAGGHKQDAAHGADELLVDDEAALPPLVHDLGPEGLGAVDGALDVGGVLLPRQVLLEASEGVVSQGVEDGGVRVGGGGARRLVDRVGDEEHGVEVAGAGADVEHGVEVDRVGLQARVRHEQVVVLDGLGDGELGVLGAGAAAEQDELDGLLELLLPQEDIRWFHATTTCLSLLACWVSSSASSKRSLASVCSTCWAMRHGSSICVRCFLTARCSRARSFFSTAVASSGSTRRLCGASTGGVEEEEEGDDDADGDEEEVAATDGVPYCRLRPAGRSGSSAVGRRMGASREAVWSVRRRHAAQDKKLPDMAARSSAMAPNAPDFQKFITDARERKKNEALADKIFSRDRRQSAPSKLKATPGGSLASRVGVIKKRAADGSSRRSSMPSAGDVNGEWTHDLHDSVNARPGSLASRISQPGAAPSKKAPAVQQRKSKLSSALDRTDVNQLNVVNNGSATAGGGMGISIRGLAGPFAVMGQNFAPGTTAADIESAMTPIGGDMVSCTIVKTRPFVLADMVFSSREGGQRVIDTFNDKTADGRILKVYAKPGTYASSASANTTAAPANAPNGPRATRAATSRDQVVDGRLGFSDDLMDTDRAASSKASTRQPLYSDKLIAGNRRGRGRGGR</sequence>
<accession>A0AB34G049</accession>
<feature type="region of interest" description="Disordered" evidence="1">
    <location>
        <begin position="932"/>
        <end position="1030"/>
    </location>
</feature>
<feature type="region of interest" description="Disordered" evidence="1">
    <location>
        <begin position="863"/>
        <end position="909"/>
    </location>
</feature>
<feature type="region of interest" description="Disordered" evidence="1">
    <location>
        <begin position="824"/>
        <end position="851"/>
    </location>
</feature>
<feature type="region of interest" description="Disordered" evidence="1">
    <location>
        <begin position="58"/>
        <end position="108"/>
    </location>
</feature>
<proteinExistence type="predicted"/>
<feature type="compositionally biased region" description="Basic and acidic residues" evidence="1">
    <location>
        <begin position="523"/>
        <end position="535"/>
    </location>
</feature>
<evidence type="ECO:0000313" key="3">
    <source>
        <dbReference type="Proteomes" id="UP001163105"/>
    </source>
</evidence>
<feature type="compositionally biased region" description="Basic and acidic residues" evidence="1">
    <location>
        <begin position="932"/>
        <end position="943"/>
    </location>
</feature>
<evidence type="ECO:0000313" key="2">
    <source>
        <dbReference type="EMBL" id="KAJ6444653.1"/>
    </source>
</evidence>
<dbReference type="EMBL" id="JAQHRD010000002">
    <property type="protein sequence ID" value="KAJ6444653.1"/>
    <property type="molecule type" value="Genomic_DNA"/>
</dbReference>
<keyword evidence="3" id="KW-1185">Reference proteome</keyword>
<comment type="caution">
    <text evidence="2">The sequence shown here is derived from an EMBL/GenBank/DDBJ whole genome shotgun (WGS) entry which is preliminary data.</text>
</comment>
<dbReference type="CDD" id="cd00590">
    <property type="entry name" value="RRM_SF"/>
    <property type="match status" value="1"/>
</dbReference>